<reference evidence="2" key="1">
    <citation type="journal article" date="2015" name="Nature">
        <title>Complex archaea that bridge the gap between prokaryotes and eukaryotes.</title>
        <authorList>
            <person name="Spang A."/>
            <person name="Saw J.H."/>
            <person name="Jorgensen S.L."/>
            <person name="Zaremba-Niedzwiedzka K."/>
            <person name="Martijn J."/>
            <person name="Lind A.E."/>
            <person name="van Eijk R."/>
            <person name="Schleper C."/>
            <person name="Guy L."/>
            <person name="Ettema T.J."/>
        </authorList>
    </citation>
    <scope>NUCLEOTIDE SEQUENCE</scope>
</reference>
<gene>
    <name evidence="2" type="ORF">LCGC14_1776530</name>
</gene>
<dbReference type="Pfam" id="PF08421">
    <property type="entry name" value="Methyltransf_13"/>
    <property type="match status" value="1"/>
</dbReference>
<dbReference type="Gene3D" id="6.20.50.110">
    <property type="entry name" value="Methyltransferase, zinc-binding domain"/>
    <property type="match status" value="1"/>
</dbReference>
<proteinExistence type="predicted"/>
<evidence type="ECO:0000313" key="2">
    <source>
        <dbReference type="EMBL" id="KKM03231.1"/>
    </source>
</evidence>
<dbReference type="AlphaFoldDB" id="A0A0F9JBK5"/>
<protein>
    <recommendedName>
        <fullName evidence="1">Methyltransferase putative zinc binding domain-containing protein</fullName>
    </recommendedName>
</protein>
<comment type="caution">
    <text evidence="2">The sequence shown here is derived from an EMBL/GenBank/DDBJ whole genome shotgun (WGS) entry which is preliminary data.</text>
</comment>
<accession>A0A0F9JBK5</accession>
<sequence length="114" mass="12513">MFQVRTTCRVCDGDLTPIISLGIQRLTGWTKTPNEAGPEGPLSLVRCTNSPCSLVQLEHTMDADLMWKDADYGYRSSLNPIMLDALENIVKCAQRKVELIDGDIVVDIGSNDGT</sequence>
<dbReference type="InterPro" id="IPR038576">
    <property type="entry name" value="Methyltransf_Zn-bd_dom_put_sf"/>
</dbReference>
<feature type="non-terminal residue" evidence="2">
    <location>
        <position position="114"/>
    </location>
</feature>
<feature type="domain" description="Methyltransferase putative zinc binding" evidence="1">
    <location>
        <begin position="8"/>
        <end position="66"/>
    </location>
</feature>
<evidence type="ECO:0000259" key="1">
    <source>
        <dbReference type="Pfam" id="PF08421"/>
    </source>
</evidence>
<dbReference type="EMBL" id="LAZR01016732">
    <property type="protein sequence ID" value="KKM03231.1"/>
    <property type="molecule type" value="Genomic_DNA"/>
</dbReference>
<organism evidence="2">
    <name type="scientific">marine sediment metagenome</name>
    <dbReference type="NCBI Taxonomy" id="412755"/>
    <lineage>
        <taxon>unclassified sequences</taxon>
        <taxon>metagenomes</taxon>
        <taxon>ecological metagenomes</taxon>
    </lineage>
</organism>
<dbReference type="InterPro" id="IPR013630">
    <property type="entry name" value="Methyltransf_Zn-bd_dom_put"/>
</dbReference>
<name>A0A0F9JBK5_9ZZZZ</name>